<reference evidence="2 3" key="1">
    <citation type="submission" date="2020-08" db="EMBL/GenBank/DDBJ databases">
        <title>Genomic Encyclopedia of Type Strains, Phase IV (KMG-V): Genome sequencing to study the core and pangenomes of soil and plant-associated prokaryotes.</title>
        <authorList>
            <person name="Whitman W."/>
        </authorList>
    </citation>
    <scope>NUCLEOTIDE SEQUENCE [LARGE SCALE GENOMIC DNA]</scope>
    <source>
        <strain evidence="2 3">SEMIA 4060</strain>
    </source>
</reference>
<gene>
    <name evidence="2" type="ORF">GGD46_002791</name>
</gene>
<dbReference type="AlphaFoldDB" id="A0A7X0IRQ7"/>
<name>A0A7X0IRQ7_9HYPH</name>
<feature type="region of interest" description="Disordered" evidence="1">
    <location>
        <begin position="1"/>
        <end position="34"/>
    </location>
</feature>
<comment type="caution">
    <text evidence="2">The sequence shown here is derived from an EMBL/GenBank/DDBJ whole genome shotgun (WGS) entry which is preliminary data.</text>
</comment>
<dbReference type="EMBL" id="JACHBG010000005">
    <property type="protein sequence ID" value="MBB6485503.1"/>
    <property type="molecule type" value="Genomic_DNA"/>
</dbReference>
<evidence type="ECO:0000256" key="1">
    <source>
        <dbReference type="SAM" id="MobiDB-lite"/>
    </source>
</evidence>
<protein>
    <submittedName>
        <fullName evidence="2">Uncharacterized protein</fullName>
    </submittedName>
</protein>
<evidence type="ECO:0000313" key="3">
    <source>
        <dbReference type="Proteomes" id="UP000565576"/>
    </source>
</evidence>
<evidence type="ECO:0000313" key="2">
    <source>
        <dbReference type="EMBL" id="MBB6485503.1"/>
    </source>
</evidence>
<proteinExistence type="predicted"/>
<organism evidence="2 3">
    <name type="scientific">Rhizobium lusitanum</name>
    <dbReference type="NCBI Taxonomy" id="293958"/>
    <lineage>
        <taxon>Bacteria</taxon>
        <taxon>Pseudomonadati</taxon>
        <taxon>Pseudomonadota</taxon>
        <taxon>Alphaproteobacteria</taxon>
        <taxon>Hyphomicrobiales</taxon>
        <taxon>Rhizobiaceae</taxon>
        <taxon>Rhizobium/Agrobacterium group</taxon>
        <taxon>Rhizobium</taxon>
    </lineage>
</organism>
<sequence>MNVHEDRPMRFHPKLPGDLKMLQSSDPFDEIELD</sequence>
<accession>A0A7X0IRQ7</accession>
<dbReference type="Proteomes" id="UP000565576">
    <property type="component" value="Unassembled WGS sequence"/>
</dbReference>